<dbReference type="SUPFAM" id="SSF81606">
    <property type="entry name" value="PP2C-like"/>
    <property type="match status" value="1"/>
</dbReference>
<dbReference type="Gene3D" id="3.60.40.10">
    <property type="entry name" value="PPM-type phosphatase domain"/>
    <property type="match status" value="1"/>
</dbReference>
<protein>
    <recommendedName>
        <fullName evidence="2">protein-serine/threonine phosphatase</fullName>
        <ecNumber evidence="2">3.1.3.16</ecNumber>
    </recommendedName>
</protein>
<comment type="cofactor">
    <cofactor evidence="1">
        <name>Mn(2+)</name>
        <dbReference type="ChEBI" id="CHEBI:29035"/>
    </cofactor>
</comment>
<dbReference type="GO" id="GO:0004722">
    <property type="term" value="F:protein serine/threonine phosphatase activity"/>
    <property type="evidence" value="ECO:0007669"/>
    <property type="project" value="UniProtKB-EC"/>
</dbReference>
<dbReference type="STRING" id="154621.RV11_GL001341"/>
<dbReference type="RefSeq" id="WP_010766928.1">
    <property type="nucleotide sequence ID" value="NZ_ASWE01000006.1"/>
</dbReference>
<comment type="catalytic activity">
    <reaction evidence="8">
        <text>O-phospho-L-threonyl-[protein] + H2O = L-threonyl-[protein] + phosphate</text>
        <dbReference type="Rhea" id="RHEA:47004"/>
        <dbReference type="Rhea" id="RHEA-COMP:11060"/>
        <dbReference type="Rhea" id="RHEA-COMP:11605"/>
        <dbReference type="ChEBI" id="CHEBI:15377"/>
        <dbReference type="ChEBI" id="CHEBI:30013"/>
        <dbReference type="ChEBI" id="CHEBI:43474"/>
        <dbReference type="ChEBI" id="CHEBI:61977"/>
        <dbReference type="EC" id="3.1.3.16"/>
    </reaction>
</comment>
<keyword evidence="6" id="KW-0464">Manganese</keyword>
<evidence type="ECO:0000256" key="5">
    <source>
        <dbReference type="ARBA" id="ARBA00022912"/>
    </source>
</evidence>
<keyword evidence="4" id="KW-0378">Hydrolase</keyword>
<dbReference type="EMBL" id="AJAT01000006">
    <property type="protein sequence ID" value="EOL49148.1"/>
    <property type="molecule type" value="Genomic_DNA"/>
</dbReference>
<dbReference type="InterPro" id="IPR001932">
    <property type="entry name" value="PPM-type_phosphatase-like_dom"/>
</dbReference>
<organism evidence="10 11">
    <name type="scientific">Enterococcus phoeniculicola ATCC BAA-412</name>
    <dbReference type="NCBI Taxonomy" id="1158610"/>
    <lineage>
        <taxon>Bacteria</taxon>
        <taxon>Bacillati</taxon>
        <taxon>Bacillota</taxon>
        <taxon>Bacilli</taxon>
        <taxon>Lactobacillales</taxon>
        <taxon>Enterococcaceae</taxon>
        <taxon>Enterococcus</taxon>
    </lineage>
</organism>
<name>R3U6S9_9ENTE</name>
<evidence type="ECO:0000256" key="4">
    <source>
        <dbReference type="ARBA" id="ARBA00022801"/>
    </source>
</evidence>
<evidence type="ECO:0000256" key="7">
    <source>
        <dbReference type="ARBA" id="ARBA00047761"/>
    </source>
</evidence>
<dbReference type="OrthoDB" id="9801841at2"/>
<dbReference type="FunFam" id="3.60.40.10:FF:000002">
    <property type="entry name" value="Serine/threonine phosphatase stp"/>
    <property type="match status" value="1"/>
</dbReference>
<proteinExistence type="predicted"/>
<evidence type="ECO:0000256" key="2">
    <source>
        <dbReference type="ARBA" id="ARBA00013081"/>
    </source>
</evidence>
<dbReference type="InterPro" id="IPR036457">
    <property type="entry name" value="PPM-type-like_dom_sf"/>
</dbReference>
<dbReference type="eggNOG" id="COG0631">
    <property type="taxonomic scope" value="Bacteria"/>
</dbReference>
<feature type="domain" description="PPM-type phosphatase" evidence="9">
    <location>
        <begin position="2"/>
        <end position="241"/>
    </location>
</feature>
<dbReference type="SMART" id="SM00332">
    <property type="entry name" value="PP2Cc"/>
    <property type="match status" value="1"/>
</dbReference>
<reference evidence="10 11" key="1">
    <citation type="submission" date="2013-02" db="EMBL/GenBank/DDBJ databases">
        <title>The Genome Sequence of Enterococcus phoeniculicola BAA-412.</title>
        <authorList>
            <consortium name="The Broad Institute Genome Sequencing Platform"/>
            <consortium name="The Broad Institute Genome Sequencing Center for Infectious Disease"/>
            <person name="Earl A.M."/>
            <person name="Gilmore M.S."/>
            <person name="Lebreton F."/>
            <person name="Walker B."/>
            <person name="Young S.K."/>
            <person name="Zeng Q."/>
            <person name="Gargeya S."/>
            <person name="Fitzgerald M."/>
            <person name="Haas B."/>
            <person name="Abouelleil A."/>
            <person name="Alvarado L."/>
            <person name="Arachchi H.M."/>
            <person name="Berlin A.M."/>
            <person name="Chapman S.B."/>
            <person name="Dewar J."/>
            <person name="Goldberg J."/>
            <person name="Griggs A."/>
            <person name="Gujja S."/>
            <person name="Hansen M."/>
            <person name="Howarth C."/>
            <person name="Imamovic A."/>
            <person name="Larimer J."/>
            <person name="McCowan C."/>
            <person name="Murphy C."/>
            <person name="Neiman D."/>
            <person name="Pearson M."/>
            <person name="Priest M."/>
            <person name="Roberts A."/>
            <person name="Saif S."/>
            <person name="Shea T."/>
            <person name="Sisk P."/>
            <person name="Sykes S."/>
            <person name="Wortman J."/>
            <person name="Nusbaum C."/>
            <person name="Birren B."/>
        </authorList>
    </citation>
    <scope>NUCLEOTIDE SEQUENCE [LARGE SCALE GENOMIC DNA]</scope>
    <source>
        <strain evidence="10 11">ATCC BAA-412</strain>
    </source>
</reference>
<dbReference type="InterPro" id="IPR015655">
    <property type="entry name" value="PP2C"/>
</dbReference>
<evidence type="ECO:0000256" key="3">
    <source>
        <dbReference type="ARBA" id="ARBA00022723"/>
    </source>
</evidence>
<dbReference type="AlphaFoldDB" id="R3U6S9"/>
<evidence type="ECO:0000256" key="8">
    <source>
        <dbReference type="ARBA" id="ARBA00048336"/>
    </source>
</evidence>
<dbReference type="PATRIC" id="fig|1158610.3.peg.225"/>
<dbReference type="CDD" id="cd00143">
    <property type="entry name" value="PP2Cc"/>
    <property type="match status" value="1"/>
</dbReference>
<dbReference type="NCBIfam" id="NF033484">
    <property type="entry name" value="Stp1_PP2C_phos"/>
    <property type="match status" value="1"/>
</dbReference>
<gene>
    <name evidence="10" type="ORF">UC3_00243</name>
</gene>
<evidence type="ECO:0000256" key="6">
    <source>
        <dbReference type="ARBA" id="ARBA00023211"/>
    </source>
</evidence>
<dbReference type="Proteomes" id="UP000013785">
    <property type="component" value="Unassembled WGS sequence"/>
</dbReference>
<accession>R3U6S9</accession>
<comment type="caution">
    <text evidence="10">The sequence shown here is derived from an EMBL/GenBank/DDBJ whole genome shotgun (WGS) entry which is preliminary data.</text>
</comment>
<keyword evidence="11" id="KW-1185">Reference proteome</keyword>
<dbReference type="GO" id="GO:0046872">
    <property type="term" value="F:metal ion binding"/>
    <property type="evidence" value="ECO:0007669"/>
    <property type="project" value="UniProtKB-KW"/>
</dbReference>
<evidence type="ECO:0000313" key="11">
    <source>
        <dbReference type="Proteomes" id="UP000013785"/>
    </source>
</evidence>
<dbReference type="SMART" id="SM00331">
    <property type="entry name" value="PP2C_SIG"/>
    <property type="match status" value="1"/>
</dbReference>
<evidence type="ECO:0000313" key="10">
    <source>
        <dbReference type="EMBL" id="EOL49148.1"/>
    </source>
</evidence>
<evidence type="ECO:0000259" key="9">
    <source>
        <dbReference type="PROSITE" id="PS51746"/>
    </source>
</evidence>
<dbReference type="EC" id="3.1.3.16" evidence="2"/>
<dbReference type="HOGENOM" id="CLU_034545_4_1_9"/>
<dbReference type="PROSITE" id="PS51746">
    <property type="entry name" value="PPM_2"/>
    <property type="match status" value="1"/>
</dbReference>
<keyword evidence="3" id="KW-0479">Metal-binding</keyword>
<evidence type="ECO:0000256" key="1">
    <source>
        <dbReference type="ARBA" id="ARBA00001936"/>
    </source>
</evidence>
<dbReference type="PANTHER" id="PTHR47992">
    <property type="entry name" value="PROTEIN PHOSPHATASE"/>
    <property type="match status" value="1"/>
</dbReference>
<comment type="catalytic activity">
    <reaction evidence="7">
        <text>O-phospho-L-seryl-[protein] + H2O = L-seryl-[protein] + phosphate</text>
        <dbReference type="Rhea" id="RHEA:20629"/>
        <dbReference type="Rhea" id="RHEA-COMP:9863"/>
        <dbReference type="Rhea" id="RHEA-COMP:11604"/>
        <dbReference type="ChEBI" id="CHEBI:15377"/>
        <dbReference type="ChEBI" id="CHEBI:29999"/>
        <dbReference type="ChEBI" id="CHEBI:43474"/>
        <dbReference type="ChEBI" id="CHEBI:83421"/>
        <dbReference type="EC" id="3.1.3.16"/>
    </reaction>
</comment>
<keyword evidence="5" id="KW-0904">Protein phosphatase</keyword>
<sequence>MNIYFQSDVGRRRNSNQDYTNLFKNKHGIQLAILADGMGGHLAGDVASQMAVNDLGNAWEEAEILDEEKAAQWFIQQLQLENDRIYEKGQSMPEYNGMGTTVVAVAIFEHNFVIANVGDSRAYLIRNQKILQLTEDHSLVNELVKSGEISKEMAANHPRKNVLTRSVGMPGLLEVDVTNQEWLDKDFVLLCSDGLTNMVSEEEIVNVVHGTGSLEEKVNELIEKANAAGGADNITVLIIQCEEEGPCLKSGEN</sequence>
<dbReference type="Pfam" id="PF13672">
    <property type="entry name" value="PP2C_2"/>
    <property type="match status" value="1"/>
</dbReference>